<feature type="transmembrane region" description="Helical" evidence="1">
    <location>
        <begin position="345"/>
        <end position="365"/>
    </location>
</feature>
<feature type="transmembrane region" description="Helical" evidence="1">
    <location>
        <begin position="60"/>
        <end position="77"/>
    </location>
</feature>
<organism evidence="2 3">
    <name type="scientific">Sphingomonas rosea</name>
    <dbReference type="NCBI Taxonomy" id="335605"/>
    <lineage>
        <taxon>Bacteria</taxon>
        <taxon>Pseudomonadati</taxon>
        <taxon>Pseudomonadota</taxon>
        <taxon>Alphaproteobacteria</taxon>
        <taxon>Sphingomonadales</taxon>
        <taxon>Sphingomonadaceae</taxon>
        <taxon>Sphingomonas</taxon>
    </lineage>
</organism>
<evidence type="ECO:0000256" key="1">
    <source>
        <dbReference type="SAM" id="Phobius"/>
    </source>
</evidence>
<dbReference type="Proteomes" id="UP001424459">
    <property type="component" value="Unassembled WGS sequence"/>
</dbReference>
<name>A0ABP7TNN9_9SPHN</name>
<feature type="transmembrane region" description="Helical" evidence="1">
    <location>
        <begin position="182"/>
        <end position="203"/>
    </location>
</feature>
<proteinExistence type="predicted"/>
<gene>
    <name evidence="2" type="ORF">GCM10022281_05160</name>
</gene>
<keyword evidence="3" id="KW-1185">Reference proteome</keyword>
<evidence type="ECO:0000313" key="3">
    <source>
        <dbReference type="Proteomes" id="UP001424459"/>
    </source>
</evidence>
<keyword evidence="1" id="KW-1133">Transmembrane helix</keyword>
<accession>A0ABP7TNN9</accession>
<feature type="transmembrane region" description="Helical" evidence="1">
    <location>
        <begin position="313"/>
        <end position="333"/>
    </location>
</feature>
<protein>
    <submittedName>
        <fullName evidence="2">Polysaccharide biosynthesis protein GumE</fullName>
    </submittedName>
</protein>
<feature type="transmembrane region" description="Helical" evidence="1">
    <location>
        <begin position="110"/>
        <end position="131"/>
    </location>
</feature>
<comment type="caution">
    <text evidence="2">The sequence shown here is derived from an EMBL/GenBank/DDBJ whole genome shotgun (WGS) entry which is preliminary data.</text>
</comment>
<sequence>MPEMQILWAAALFNLLLCFVDTNALRLSPLPVMAAEAAILAAAFFLPFTRPGRAPGRFDALLLLMVISWLFFAILRQQIDPKYLRDVAIMPIFVLLGLHSRTEGFHPRLFWLHMVIVAFALWEALDVQGFVRVFSIADYFAHTRGSDSQDWWVDSGLYLSAVRPEARFLFPDLALHRLSSVFLEPVSLGNYVVIATIWLAGWWRQIPRTMAWVAVAGTLFLLVGSDSRMATVACLAILAALPVKRFIPRLAPVFVAPVVIAAMVLAVVLLGLETGLDTFGGRIAHAVELFHDFTLANWAGLALDKLKAAEDAGFGYLIMVHSLPVAATIWILLFRRELRTVEGRYMHLAIAIYVALNLTVSWSIFSIKTAALLWFMLGRSIREDEEAPEAIAANGASVAQRSPLRSAT</sequence>
<keyword evidence="1" id="KW-0472">Membrane</keyword>
<feature type="transmembrane region" description="Helical" evidence="1">
    <location>
        <begin position="28"/>
        <end position="48"/>
    </location>
</feature>
<evidence type="ECO:0000313" key="2">
    <source>
        <dbReference type="EMBL" id="GAA4029016.1"/>
    </source>
</evidence>
<feature type="transmembrane region" description="Helical" evidence="1">
    <location>
        <begin position="250"/>
        <end position="272"/>
    </location>
</feature>
<keyword evidence="1" id="KW-0812">Transmembrane</keyword>
<dbReference type="EMBL" id="BAABBR010000001">
    <property type="protein sequence ID" value="GAA4029016.1"/>
    <property type="molecule type" value="Genomic_DNA"/>
</dbReference>
<reference evidence="3" key="1">
    <citation type="journal article" date="2019" name="Int. J. Syst. Evol. Microbiol.">
        <title>The Global Catalogue of Microorganisms (GCM) 10K type strain sequencing project: providing services to taxonomists for standard genome sequencing and annotation.</title>
        <authorList>
            <consortium name="The Broad Institute Genomics Platform"/>
            <consortium name="The Broad Institute Genome Sequencing Center for Infectious Disease"/>
            <person name="Wu L."/>
            <person name="Ma J."/>
        </authorList>
    </citation>
    <scope>NUCLEOTIDE SEQUENCE [LARGE SCALE GENOMIC DNA]</scope>
    <source>
        <strain evidence="3">JCM 17564</strain>
    </source>
</reference>